<evidence type="ECO:0000313" key="3">
    <source>
        <dbReference type="Proteomes" id="UP001286313"/>
    </source>
</evidence>
<keyword evidence="1" id="KW-0472">Membrane</keyword>
<proteinExistence type="predicted"/>
<accession>A0AAE1KBV8</accession>
<keyword evidence="3" id="KW-1185">Reference proteome</keyword>
<protein>
    <submittedName>
        <fullName evidence="2">Uncharacterized protein</fullName>
    </submittedName>
</protein>
<name>A0AAE1KBV8_PETCI</name>
<reference evidence="2" key="1">
    <citation type="submission" date="2023-10" db="EMBL/GenBank/DDBJ databases">
        <title>Genome assemblies of two species of porcelain crab, Petrolisthes cinctipes and Petrolisthes manimaculis (Anomura: Porcellanidae).</title>
        <authorList>
            <person name="Angst P."/>
        </authorList>
    </citation>
    <scope>NUCLEOTIDE SEQUENCE</scope>
    <source>
        <strain evidence="2">PB745_01</strain>
        <tissue evidence="2">Gill</tissue>
    </source>
</reference>
<comment type="caution">
    <text evidence="2">The sequence shown here is derived from an EMBL/GenBank/DDBJ whole genome shotgun (WGS) entry which is preliminary data.</text>
</comment>
<evidence type="ECO:0000313" key="2">
    <source>
        <dbReference type="EMBL" id="KAK3869454.1"/>
    </source>
</evidence>
<dbReference type="Proteomes" id="UP001286313">
    <property type="component" value="Unassembled WGS sequence"/>
</dbReference>
<organism evidence="2 3">
    <name type="scientific">Petrolisthes cinctipes</name>
    <name type="common">Flat porcelain crab</name>
    <dbReference type="NCBI Taxonomy" id="88211"/>
    <lineage>
        <taxon>Eukaryota</taxon>
        <taxon>Metazoa</taxon>
        <taxon>Ecdysozoa</taxon>
        <taxon>Arthropoda</taxon>
        <taxon>Crustacea</taxon>
        <taxon>Multicrustacea</taxon>
        <taxon>Malacostraca</taxon>
        <taxon>Eumalacostraca</taxon>
        <taxon>Eucarida</taxon>
        <taxon>Decapoda</taxon>
        <taxon>Pleocyemata</taxon>
        <taxon>Anomura</taxon>
        <taxon>Galatheoidea</taxon>
        <taxon>Porcellanidae</taxon>
        <taxon>Petrolisthes</taxon>
    </lineage>
</organism>
<dbReference type="EMBL" id="JAWQEG010002833">
    <property type="protein sequence ID" value="KAK3869454.1"/>
    <property type="molecule type" value="Genomic_DNA"/>
</dbReference>
<keyword evidence="1" id="KW-1133">Transmembrane helix</keyword>
<evidence type="ECO:0000256" key="1">
    <source>
        <dbReference type="SAM" id="Phobius"/>
    </source>
</evidence>
<feature type="transmembrane region" description="Helical" evidence="1">
    <location>
        <begin position="9"/>
        <end position="29"/>
    </location>
</feature>
<dbReference type="AlphaFoldDB" id="A0AAE1KBV8"/>
<gene>
    <name evidence="2" type="ORF">Pcinc_025223</name>
</gene>
<keyword evidence="1" id="KW-0812">Transmembrane</keyword>
<feature type="transmembrane region" description="Helical" evidence="1">
    <location>
        <begin position="61"/>
        <end position="85"/>
    </location>
</feature>
<sequence>MDDHPHCRLLWTAVCVVCSGLLTTLLSPAGSHPHLQDGPFHRLYDQRASSPPGRPYLPLSWMAFFASWMAFFASWTALFASWMAFYTSQRTAILAPLRMVDLPHRRGYLTHS</sequence>